<proteinExistence type="predicted"/>
<evidence type="ECO:0000313" key="1">
    <source>
        <dbReference type="EMBL" id="EKN36961.1"/>
    </source>
</evidence>
<name>M1ZNG2_CLOBO</name>
<gene>
    <name evidence="1" type="ORF">CFSAN001627_25891</name>
</gene>
<organism evidence="1 2">
    <name type="scientific">Clostridium botulinum CFSAN001627</name>
    <dbReference type="NCBI Taxonomy" id="1232189"/>
    <lineage>
        <taxon>Bacteria</taxon>
        <taxon>Bacillati</taxon>
        <taxon>Bacillota</taxon>
        <taxon>Clostridia</taxon>
        <taxon>Eubacteriales</taxon>
        <taxon>Clostridiaceae</taxon>
        <taxon>Clostridium</taxon>
    </lineage>
</organism>
<protein>
    <submittedName>
        <fullName evidence="1">Uncharacterized protein</fullName>
    </submittedName>
</protein>
<accession>M1ZNG2</accession>
<feature type="non-terminal residue" evidence="1">
    <location>
        <position position="46"/>
    </location>
</feature>
<sequence>MLYQQFINRMYGRQAKIEAIAKKIAEKKIDFNSKFFIFWRNFLTFI</sequence>
<evidence type="ECO:0000313" key="2">
    <source>
        <dbReference type="Proteomes" id="UP000011944"/>
    </source>
</evidence>
<dbReference type="AlphaFoldDB" id="M1ZNG2"/>
<reference evidence="1 2" key="2">
    <citation type="submission" date="2013-03" db="EMBL/GenBank/DDBJ databases">
        <title>Diversity in Clostridium botulinum.</title>
        <authorList>
            <person name="Timme R.E."/>
            <person name="Allard M."/>
            <person name="Luo Y."/>
            <person name="Strain E."/>
            <person name="Gonzalez-Escalona N."/>
            <person name="Brown E."/>
        </authorList>
    </citation>
    <scope>NUCLEOTIDE SEQUENCE [LARGE SCALE GENOMIC DNA]</scope>
    <source>
        <strain evidence="1 2">CFSAN001627</strain>
    </source>
</reference>
<dbReference type="Proteomes" id="UP000011944">
    <property type="component" value="Unassembled WGS sequence"/>
</dbReference>
<comment type="caution">
    <text evidence="1">The sequence shown here is derived from an EMBL/GenBank/DDBJ whole genome shotgun (WGS) entry which is preliminary data.</text>
</comment>
<reference evidence="1 2" key="1">
    <citation type="submission" date="2012-10" db="EMBL/GenBank/DDBJ databases">
        <authorList>
            <person name="Strain E.A."/>
            <person name="Brown E."/>
            <person name="Allard M.W."/>
            <person name="Gonzalez-Escalona N."/>
            <person name="Timme R."/>
        </authorList>
    </citation>
    <scope>NUCLEOTIDE SEQUENCE [LARGE SCALE GENOMIC DNA]</scope>
    <source>
        <strain evidence="1 2">CFSAN001627</strain>
    </source>
</reference>
<dbReference type="EMBL" id="AMXI01001642">
    <property type="protein sequence ID" value="EKN36961.1"/>
    <property type="molecule type" value="Genomic_DNA"/>
</dbReference>